<dbReference type="PANTHER" id="PTHR46696">
    <property type="entry name" value="P450, PUTATIVE (EUROFUNG)-RELATED"/>
    <property type="match status" value="1"/>
</dbReference>
<organism evidence="8 9">
    <name type="scientific">Allocatelliglobosispora scoriae</name>
    <dbReference type="NCBI Taxonomy" id="643052"/>
    <lineage>
        <taxon>Bacteria</taxon>
        <taxon>Bacillati</taxon>
        <taxon>Actinomycetota</taxon>
        <taxon>Actinomycetes</taxon>
        <taxon>Micromonosporales</taxon>
        <taxon>Micromonosporaceae</taxon>
        <taxon>Allocatelliglobosispora</taxon>
    </lineage>
</organism>
<evidence type="ECO:0000256" key="1">
    <source>
        <dbReference type="ARBA" id="ARBA00010617"/>
    </source>
</evidence>
<dbReference type="InterPro" id="IPR036396">
    <property type="entry name" value="Cyt_P450_sf"/>
</dbReference>
<protein>
    <submittedName>
        <fullName evidence="8">Cytochrome P450</fullName>
    </submittedName>
</protein>
<reference evidence="8 9" key="1">
    <citation type="submission" date="2020-08" db="EMBL/GenBank/DDBJ databases">
        <title>Sequencing the genomes of 1000 actinobacteria strains.</title>
        <authorList>
            <person name="Klenk H.-P."/>
        </authorList>
    </citation>
    <scope>NUCLEOTIDE SEQUENCE [LARGE SCALE GENOMIC DNA]</scope>
    <source>
        <strain evidence="8 9">DSM 45362</strain>
    </source>
</reference>
<sequence length="388" mass="41865">MSHGEAAALYAHLASPAGRDDPYPVYAKLRQLGPLVGVEPGFLIATSFETVDEVLRDSAFGVGGGSGRLLDASMLNNNAPDHTRMRRLFAGAFTPRRVNGLADAITAQARELLREMSAAPGRQADLMADFAYRLPVGVICELLGVPIADRGWFRPVAADVALELEGEMTPEEEASRQSAAELLTAYFLSLVRDRRRSPGDDLISELAASDALAEDELIGNLALLLIAGFETTTNLIGNGVMTLLDHPAHLARLVADPALAERYVEEFLRFDPPVQLTSRVALEPTVVHGHDVDPGWFVMALIGSANRDETRFADADAFRPDRTGNTPISFGAGAHFCLGAVLARLEARIAFPLLLGCLPGLALAGEPVRRSRMVLRGYETMPVTWDRS</sequence>
<keyword evidence="2 7" id="KW-0349">Heme</keyword>
<dbReference type="GO" id="GO:0016705">
    <property type="term" value="F:oxidoreductase activity, acting on paired donors, with incorporation or reduction of molecular oxygen"/>
    <property type="evidence" value="ECO:0007669"/>
    <property type="project" value="InterPro"/>
</dbReference>
<dbReference type="Proteomes" id="UP000587527">
    <property type="component" value="Unassembled WGS sequence"/>
</dbReference>
<accession>A0A841C1T5</accession>
<comment type="caution">
    <text evidence="8">The sequence shown here is derived from an EMBL/GenBank/DDBJ whole genome shotgun (WGS) entry which is preliminary data.</text>
</comment>
<keyword evidence="6 7" id="KW-0503">Monooxygenase</keyword>
<evidence type="ECO:0000256" key="5">
    <source>
        <dbReference type="ARBA" id="ARBA00023004"/>
    </source>
</evidence>
<comment type="similarity">
    <text evidence="1 7">Belongs to the cytochrome P450 family.</text>
</comment>
<dbReference type="InterPro" id="IPR002397">
    <property type="entry name" value="Cyt_P450_B"/>
</dbReference>
<dbReference type="GO" id="GO:0017000">
    <property type="term" value="P:antibiotic biosynthetic process"/>
    <property type="evidence" value="ECO:0007669"/>
    <property type="project" value="UniProtKB-ARBA"/>
</dbReference>
<gene>
    <name evidence="8" type="ORF">F4553_006265</name>
</gene>
<proteinExistence type="inferred from homology"/>
<dbReference type="InterPro" id="IPR001128">
    <property type="entry name" value="Cyt_P450"/>
</dbReference>
<dbReference type="PROSITE" id="PS00086">
    <property type="entry name" value="CYTOCHROME_P450"/>
    <property type="match status" value="1"/>
</dbReference>
<keyword evidence="9" id="KW-1185">Reference proteome</keyword>
<dbReference type="GO" id="GO:0005506">
    <property type="term" value="F:iron ion binding"/>
    <property type="evidence" value="ECO:0007669"/>
    <property type="project" value="InterPro"/>
</dbReference>
<dbReference type="RefSeq" id="WP_184843062.1">
    <property type="nucleotide sequence ID" value="NZ_JACHMN010000003.1"/>
</dbReference>
<dbReference type="PANTHER" id="PTHR46696:SF1">
    <property type="entry name" value="CYTOCHROME P450 YJIB-RELATED"/>
    <property type="match status" value="1"/>
</dbReference>
<keyword evidence="3 7" id="KW-0479">Metal-binding</keyword>
<dbReference type="PRINTS" id="PR00385">
    <property type="entry name" value="P450"/>
</dbReference>
<dbReference type="Gene3D" id="1.10.630.10">
    <property type="entry name" value="Cytochrome P450"/>
    <property type="match status" value="1"/>
</dbReference>
<dbReference type="FunFam" id="1.10.630.10:FF:000018">
    <property type="entry name" value="Cytochrome P450 monooxygenase"/>
    <property type="match status" value="1"/>
</dbReference>
<dbReference type="CDD" id="cd20625">
    <property type="entry name" value="CYP164-like"/>
    <property type="match status" value="1"/>
</dbReference>
<dbReference type="GO" id="GO:0020037">
    <property type="term" value="F:heme binding"/>
    <property type="evidence" value="ECO:0007669"/>
    <property type="project" value="InterPro"/>
</dbReference>
<evidence type="ECO:0000256" key="3">
    <source>
        <dbReference type="ARBA" id="ARBA00022723"/>
    </source>
</evidence>
<evidence type="ECO:0000256" key="7">
    <source>
        <dbReference type="RuleBase" id="RU000461"/>
    </source>
</evidence>
<evidence type="ECO:0000256" key="4">
    <source>
        <dbReference type="ARBA" id="ARBA00023002"/>
    </source>
</evidence>
<dbReference type="EMBL" id="JACHMN010000003">
    <property type="protein sequence ID" value="MBB5872831.1"/>
    <property type="molecule type" value="Genomic_DNA"/>
</dbReference>
<keyword evidence="4 7" id="KW-0560">Oxidoreductase</keyword>
<evidence type="ECO:0000256" key="6">
    <source>
        <dbReference type="ARBA" id="ARBA00023033"/>
    </source>
</evidence>
<dbReference type="Pfam" id="PF00067">
    <property type="entry name" value="p450"/>
    <property type="match status" value="1"/>
</dbReference>
<dbReference type="SUPFAM" id="SSF48264">
    <property type="entry name" value="Cytochrome P450"/>
    <property type="match status" value="1"/>
</dbReference>
<name>A0A841C1T5_9ACTN</name>
<dbReference type="InterPro" id="IPR017972">
    <property type="entry name" value="Cyt_P450_CS"/>
</dbReference>
<evidence type="ECO:0000313" key="8">
    <source>
        <dbReference type="EMBL" id="MBB5872831.1"/>
    </source>
</evidence>
<evidence type="ECO:0000313" key="9">
    <source>
        <dbReference type="Proteomes" id="UP000587527"/>
    </source>
</evidence>
<dbReference type="GO" id="GO:0004497">
    <property type="term" value="F:monooxygenase activity"/>
    <property type="evidence" value="ECO:0007669"/>
    <property type="project" value="UniProtKB-KW"/>
</dbReference>
<dbReference type="PRINTS" id="PR00359">
    <property type="entry name" value="BP450"/>
</dbReference>
<dbReference type="AlphaFoldDB" id="A0A841C1T5"/>
<keyword evidence="5 7" id="KW-0408">Iron</keyword>
<evidence type="ECO:0000256" key="2">
    <source>
        <dbReference type="ARBA" id="ARBA00022617"/>
    </source>
</evidence>